<dbReference type="PANTHER" id="PTHR13056">
    <property type="entry name" value="VACUOLAR FUSION PROTEIN CCZ1 HOMOLOG-RELATED"/>
    <property type="match status" value="1"/>
</dbReference>
<sequence>MTTSNEPISSNVYLVDYFIYCPLLCQKEGQEHQKILYYYPPDVEFNRQTRTVGYCEGLVKFTETFAFDDPCDCVHFQKTRLLFYQVENDICIAMTLHVPSIERKKDEKLIMEYYDEHINDRLMLSVLKISYRYFALEHGTIASLVQVNGVDQCRIILKKYFDKFIAYRLHTMILDATIDSSYFGVQFFQVEKKVYLKIQSLIRRLELRFASLKETLFLYRNQLIWSGLDQDDTRLIYSFFRVNYWPQLKSLLNTSTIRYLTVESSASPTDALLVSTHVTSQERFLGDLSLPYQIVAINFNWFTIFCVFHNDEELSNMAQTLEKIELLKKDLDEILPYFEECSRKKYPATDPSVKNIYFNKMNMTHSSTMDWNREPTNNILVSIMNTLAEDLQWFHPSGNIMVKRENDPWIIAKRSDMRELLIMINQRNVNLKEISDKIKQIFPTQFSNILLLE</sequence>
<dbReference type="Proteomes" id="UP000663824">
    <property type="component" value="Unassembled WGS sequence"/>
</dbReference>
<dbReference type="AlphaFoldDB" id="A0A816WSM0"/>
<dbReference type="EMBL" id="CAJNOW010000076">
    <property type="protein sequence ID" value="CAF1228700.1"/>
    <property type="molecule type" value="Genomic_DNA"/>
</dbReference>
<dbReference type="Proteomes" id="UP000663834">
    <property type="component" value="Unassembled WGS sequence"/>
</dbReference>
<dbReference type="GO" id="GO:0016192">
    <property type="term" value="P:vesicle-mediated transport"/>
    <property type="evidence" value="ECO:0007669"/>
    <property type="project" value="InterPro"/>
</dbReference>
<feature type="domain" description="CCZ1/INTU/HSP4 first Longin" evidence="2">
    <location>
        <begin position="18"/>
        <end position="139"/>
    </location>
</feature>
<dbReference type="EMBL" id="CAJOBI010002570">
    <property type="protein sequence ID" value="CAF3934757.1"/>
    <property type="molecule type" value="Genomic_DNA"/>
</dbReference>
<dbReference type="InterPro" id="IPR043987">
    <property type="entry name" value="CCZ1/INTU/HSP4_longin_1"/>
</dbReference>
<comment type="similarity">
    <text evidence="1">Belongs to the CCZ1 family.</text>
</comment>
<name>A0A816WSM0_9BILA</name>
<dbReference type="Pfam" id="PF19032">
    <property type="entry name" value="Intu_longin_2"/>
    <property type="match status" value="1"/>
</dbReference>
<evidence type="ECO:0000259" key="4">
    <source>
        <dbReference type="Pfam" id="PF19033"/>
    </source>
</evidence>
<feature type="domain" description="CCZ1/INTU second Longin" evidence="3">
    <location>
        <begin position="213"/>
        <end position="313"/>
    </location>
</feature>
<reference evidence="7" key="1">
    <citation type="submission" date="2021-02" db="EMBL/GenBank/DDBJ databases">
        <authorList>
            <person name="Nowell W R."/>
        </authorList>
    </citation>
    <scope>NUCLEOTIDE SEQUENCE</scope>
</reference>
<evidence type="ECO:0000313" key="6">
    <source>
        <dbReference type="EMBL" id="CAF1601572.1"/>
    </source>
</evidence>
<dbReference type="Pfam" id="PF19033">
    <property type="entry name" value="Intu_longin_3"/>
    <property type="match status" value="1"/>
</dbReference>
<protein>
    <submittedName>
        <fullName evidence="7">Uncharacterized protein</fullName>
    </submittedName>
</protein>
<dbReference type="PANTHER" id="PTHR13056:SF0">
    <property type="entry name" value="VACUOLAR FUSION PROTEIN CCZ1 HOMOLOG-RELATED"/>
    <property type="match status" value="1"/>
</dbReference>
<evidence type="ECO:0000259" key="3">
    <source>
        <dbReference type="Pfam" id="PF19032"/>
    </source>
</evidence>
<comment type="caution">
    <text evidence="7">The sequence shown here is derived from an EMBL/GenBank/DDBJ whole genome shotgun (WGS) entry which is preliminary data.</text>
</comment>
<dbReference type="GO" id="GO:0035658">
    <property type="term" value="C:Mon1-Ccz1 complex"/>
    <property type="evidence" value="ECO:0007669"/>
    <property type="project" value="InterPro"/>
</dbReference>
<dbReference type="Proteomes" id="UP000663855">
    <property type="component" value="Unassembled WGS sequence"/>
</dbReference>
<accession>A0A816WSM0</accession>
<proteinExistence type="inferred from homology"/>
<dbReference type="Pfam" id="PF19031">
    <property type="entry name" value="Intu_longin_1"/>
    <property type="match status" value="1"/>
</dbReference>
<evidence type="ECO:0000313" key="9">
    <source>
        <dbReference type="Proteomes" id="UP000663824"/>
    </source>
</evidence>
<dbReference type="EMBL" id="CAJNOV010017183">
    <property type="protein sequence ID" value="CAF1601572.1"/>
    <property type="molecule type" value="Genomic_DNA"/>
</dbReference>
<evidence type="ECO:0000256" key="1">
    <source>
        <dbReference type="ARBA" id="ARBA00005352"/>
    </source>
</evidence>
<evidence type="ECO:0000313" key="7">
    <source>
        <dbReference type="EMBL" id="CAF2138084.1"/>
    </source>
</evidence>
<feature type="domain" description="CCZ1/INTU/HPS4 third Longin" evidence="4">
    <location>
        <begin position="350"/>
        <end position="441"/>
    </location>
</feature>
<evidence type="ECO:0000259" key="2">
    <source>
        <dbReference type="Pfam" id="PF19031"/>
    </source>
</evidence>
<dbReference type="EMBL" id="CAJNRE010015553">
    <property type="protein sequence ID" value="CAF2138084.1"/>
    <property type="molecule type" value="Genomic_DNA"/>
</dbReference>
<evidence type="ECO:0000313" key="8">
    <source>
        <dbReference type="EMBL" id="CAF3934757.1"/>
    </source>
</evidence>
<evidence type="ECO:0000313" key="5">
    <source>
        <dbReference type="EMBL" id="CAF1228700.1"/>
    </source>
</evidence>
<dbReference type="InterPro" id="IPR043988">
    <property type="entry name" value="CCZ1/INTU_longin_2"/>
</dbReference>
<organism evidence="7 9">
    <name type="scientific">Rotaria magnacalcarata</name>
    <dbReference type="NCBI Taxonomy" id="392030"/>
    <lineage>
        <taxon>Eukaryota</taxon>
        <taxon>Metazoa</taxon>
        <taxon>Spiralia</taxon>
        <taxon>Gnathifera</taxon>
        <taxon>Rotifera</taxon>
        <taxon>Eurotatoria</taxon>
        <taxon>Bdelloidea</taxon>
        <taxon>Philodinida</taxon>
        <taxon>Philodinidae</taxon>
        <taxon>Rotaria</taxon>
    </lineage>
</organism>
<gene>
    <name evidence="6" type="ORF">CJN711_LOCUS35258</name>
    <name evidence="5" type="ORF">KQP761_LOCUS1185</name>
    <name evidence="7" type="ORF">MBJ925_LOCUS28946</name>
    <name evidence="8" type="ORF">SMN809_LOCUS8389</name>
</gene>
<dbReference type="InterPro" id="IPR043989">
    <property type="entry name" value="CCZ1/INTU/HSP4_longin_3"/>
</dbReference>
<dbReference type="InterPro" id="IPR013176">
    <property type="entry name" value="Ccz1"/>
</dbReference>
<dbReference type="OrthoDB" id="240546at2759"/>
<dbReference type="Proteomes" id="UP000676336">
    <property type="component" value="Unassembled WGS sequence"/>
</dbReference>